<feature type="transmembrane region" description="Helical" evidence="8">
    <location>
        <begin position="89"/>
        <end position="108"/>
    </location>
</feature>
<feature type="transmembrane region" description="Helical" evidence="8">
    <location>
        <begin position="50"/>
        <end position="77"/>
    </location>
</feature>
<comment type="caution">
    <text evidence="10">The sequence shown here is derived from an EMBL/GenBank/DDBJ whole genome shotgun (WGS) entry which is preliminary data.</text>
</comment>
<dbReference type="InterPro" id="IPR010065">
    <property type="entry name" value="AA_ABC_transptr_permease_3TM"/>
</dbReference>
<dbReference type="FunFam" id="1.10.3720.10:FF:000006">
    <property type="entry name" value="Glutamate/aspartate ABC transporter, permease protein GltK"/>
    <property type="match status" value="1"/>
</dbReference>
<feature type="domain" description="ABC transmembrane type-1" evidence="9">
    <location>
        <begin position="20"/>
        <end position="209"/>
    </location>
</feature>
<dbReference type="InterPro" id="IPR043429">
    <property type="entry name" value="ArtM/GltK/GlnP/TcyL/YhdX-like"/>
</dbReference>
<proteinExistence type="predicted"/>
<protein>
    <recommendedName>
        <fullName evidence="9">ABC transmembrane type-1 domain-containing protein</fullName>
    </recommendedName>
</protein>
<keyword evidence="4 8" id="KW-0812">Transmembrane</keyword>
<keyword evidence="7 8" id="KW-0472">Membrane</keyword>
<dbReference type="NCBIfam" id="TIGR01726">
    <property type="entry name" value="HEQRo_perm_3TM"/>
    <property type="match status" value="1"/>
</dbReference>
<evidence type="ECO:0000256" key="7">
    <source>
        <dbReference type="ARBA" id="ARBA00023136"/>
    </source>
</evidence>
<dbReference type="PANTHER" id="PTHR30614:SF1">
    <property type="entry name" value="GLUTAMATE_ASPARTATE IMPORT PERMEASE PROTEIN GLTK"/>
    <property type="match status" value="1"/>
</dbReference>
<gene>
    <name evidence="10" type="ORF">LCGC14_0402780</name>
</gene>
<dbReference type="InterPro" id="IPR000515">
    <property type="entry name" value="MetI-like"/>
</dbReference>
<name>A0A0F9SWB6_9ZZZZ</name>
<feature type="transmembrane region" description="Helical" evidence="8">
    <location>
        <begin position="150"/>
        <end position="170"/>
    </location>
</feature>
<reference evidence="10" key="1">
    <citation type="journal article" date="2015" name="Nature">
        <title>Complex archaea that bridge the gap between prokaryotes and eukaryotes.</title>
        <authorList>
            <person name="Spang A."/>
            <person name="Saw J.H."/>
            <person name="Jorgensen S.L."/>
            <person name="Zaremba-Niedzwiedzka K."/>
            <person name="Martijn J."/>
            <person name="Lind A.E."/>
            <person name="van Eijk R."/>
            <person name="Schleper C."/>
            <person name="Guy L."/>
            <person name="Ettema T.J."/>
        </authorList>
    </citation>
    <scope>NUCLEOTIDE SEQUENCE</scope>
</reference>
<evidence type="ECO:0000259" key="9">
    <source>
        <dbReference type="PROSITE" id="PS50928"/>
    </source>
</evidence>
<comment type="subcellular location">
    <subcellularLocation>
        <location evidence="1">Cell membrane</location>
        <topology evidence="1">Multi-pass membrane protein</topology>
    </subcellularLocation>
</comment>
<keyword evidence="6 8" id="KW-1133">Transmembrane helix</keyword>
<feature type="transmembrane region" description="Helical" evidence="8">
    <location>
        <begin position="190"/>
        <end position="209"/>
    </location>
</feature>
<dbReference type="SUPFAM" id="SSF161098">
    <property type="entry name" value="MetI-like"/>
    <property type="match status" value="1"/>
</dbReference>
<evidence type="ECO:0000256" key="6">
    <source>
        <dbReference type="ARBA" id="ARBA00022989"/>
    </source>
</evidence>
<evidence type="ECO:0000256" key="3">
    <source>
        <dbReference type="ARBA" id="ARBA00022475"/>
    </source>
</evidence>
<organism evidence="10">
    <name type="scientific">marine sediment metagenome</name>
    <dbReference type="NCBI Taxonomy" id="412755"/>
    <lineage>
        <taxon>unclassified sequences</taxon>
        <taxon>metagenomes</taxon>
        <taxon>ecological metagenomes</taxon>
    </lineage>
</organism>
<dbReference type="InterPro" id="IPR035906">
    <property type="entry name" value="MetI-like_sf"/>
</dbReference>
<dbReference type="PROSITE" id="PS50928">
    <property type="entry name" value="ABC_TM1"/>
    <property type="match status" value="1"/>
</dbReference>
<evidence type="ECO:0000256" key="5">
    <source>
        <dbReference type="ARBA" id="ARBA00022970"/>
    </source>
</evidence>
<keyword evidence="5" id="KW-0029">Amino-acid transport</keyword>
<dbReference type="EMBL" id="LAZR01000348">
    <property type="protein sequence ID" value="KKN73200.1"/>
    <property type="molecule type" value="Genomic_DNA"/>
</dbReference>
<evidence type="ECO:0000256" key="2">
    <source>
        <dbReference type="ARBA" id="ARBA00022448"/>
    </source>
</evidence>
<keyword evidence="3" id="KW-1003">Cell membrane</keyword>
<dbReference type="CDD" id="cd06261">
    <property type="entry name" value="TM_PBP2"/>
    <property type="match status" value="1"/>
</dbReference>
<dbReference type="Pfam" id="PF00528">
    <property type="entry name" value="BPD_transp_1"/>
    <property type="match status" value="1"/>
</dbReference>
<sequence length="218" mass="24069">MGDFDISVITDNLPFLWQGLQLSLLLTGLAIVGGIVLGTVLALMRLSGILPLALFAAGYVNLIRSVPLILVIFWFYFLVPLVLGRPIGGFYSALIAFVLFEAAYYSEIIRAGIQSIRKGQVHAGQATGLSYWQIQRYVVLPQAFRNMIPILVTQGIILFQDTSLVFVVSLRDFMTVSSIIARTEGRLAEMYIFAALVYFAICLAGSLFVRRLQKAKPA</sequence>
<dbReference type="PANTHER" id="PTHR30614">
    <property type="entry name" value="MEMBRANE COMPONENT OF AMINO ACID ABC TRANSPORTER"/>
    <property type="match status" value="1"/>
</dbReference>
<evidence type="ECO:0000256" key="1">
    <source>
        <dbReference type="ARBA" id="ARBA00004651"/>
    </source>
</evidence>
<dbReference type="GO" id="GO:0022857">
    <property type="term" value="F:transmembrane transporter activity"/>
    <property type="evidence" value="ECO:0007669"/>
    <property type="project" value="InterPro"/>
</dbReference>
<evidence type="ECO:0000256" key="8">
    <source>
        <dbReference type="SAM" id="Phobius"/>
    </source>
</evidence>
<keyword evidence="2" id="KW-0813">Transport</keyword>
<evidence type="ECO:0000256" key="4">
    <source>
        <dbReference type="ARBA" id="ARBA00022692"/>
    </source>
</evidence>
<feature type="transmembrane region" description="Helical" evidence="8">
    <location>
        <begin position="20"/>
        <end position="43"/>
    </location>
</feature>
<dbReference type="Gene3D" id="1.10.3720.10">
    <property type="entry name" value="MetI-like"/>
    <property type="match status" value="1"/>
</dbReference>
<dbReference type="GO" id="GO:0006865">
    <property type="term" value="P:amino acid transport"/>
    <property type="evidence" value="ECO:0007669"/>
    <property type="project" value="UniProtKB-KW"/>
</dbReference>
<dbReference type="AlphaFoldDB" id="A0A0F9SWB6"/>
<evidence type="ECO:0000313" key="10">
    <source>
        <dbReference type="EMBL" id="KKN73200.1"/>
    </source>
</evidence>
<dbReference type="GO" id="GO:0043190">
    <property type="term" value="C:ATP-binding cassette (ABC) transporter complex"/>
    <property type="evidence" value="ECO:0007669"/>
    <property type="project" value="InterPro"/>
</dbReference>
<accession>A0A0F9SWB6</accession>